<name>A0A3N1UUG5_9BACT</name>
<dbReference type="SUPFAM" id="SSF111369">
    <property type="entry name" value="HlyD-like secretion proteins"/>
    <property type="match status" value="1"/>
</dbReference>
<evidence type="ECO:0000256" key="2">
    <source>
        <dbReference type="SAM" id="Coils"/>
    </source>
</evidence>
<dbReference type="OrthoDB" id="176710at2"/>
<dbReference type="PANTHER" id="PTHR30469">
    <property type="entry name" value="MULTIDRUG RESISTANCE PROTEIN MDTA"/>
    <property type="match status" value="1"/>
</dbReference>
<dbReference type="AlphaFoldDB" id="A0A3N1UUG5"/>
<dbReference type="Proteomes" id="UP000276223">
    <property type="component" value="Unassembled WGS sequence"/>
</dbReference>
<dbReference type="InterPro" id="IPR006143">
    <property type="entry name" value="RND_pump_MFP"/>
</dbReference>
<gene>
    <name evidence="5" type="ORF">EDC27_2066</name>
</gene>
<organism evidence="5 6">
    <name type="scientific">Desulfosoma caldarium</name>
    <dbReference type="NCBI Taxonomy" id="610254"/>
    <lineage>
        <taxon>Bacteria</taxon>
        <taxon>Pseudomonadati</taxon>
        <taxon>Thermodesulfobacteriota</taxon>
        <taxon>Syntrophobacteria</taxon>
        <taxon>Syntrophobacterales</taxon>
        <taxon>Syntrophobacteraceae</taxon>
        <taxon>Desulfosoma</taxon>
    </lineage>
</organism>
<protein>
    <submittedName>
        <fullName evidence="5">RND family efflux transporter MFP subunit</fullName>
    </submittedName>
</protein>
<dbReference type="EMBL" id="RJVA01000012">
    <property type="protein sequence ID" value="ROQ92360.1"/>
    <property type="molecule type" value="Genomic_DNA"/>
</dbReference>
<evidence type="ECO:0000259" key="4">
    <source>
        <dbReference type="Pfam" id="PF25973"/>
    </source>
</evidence>
<evidence type="ECO:0000313" key="6">
    <source>
        <dbReference type="Proteomes" id="UP000276223"/>
    </source>
</evidence>
<dbReference type="InterPro" id="IPR058647">
    <property type="entry name" value="BSH_CzcB-like"/>
</dbReference>
<dbReference type="NCBIfam" id="TIGR01730">
    <property type="entry name" value="RND_mfp"/>
    <property type="match status" value="1"/>
</dbReference>
<evidence type="ECO:0000313" key="5">
    <source>
        <dbReference type="EMBL" id="ROQ92360.1"/>
    </source>
</evidence>
<feature type="coiled-coil region" evidence="2">
    <location>
        <begin position="105"/>
        <end position="132"/>
    </location>
</feature>
<proteinExistence type="inferred from homology"/>
<keyword evidence="3" id="KW-0472">Membrane</keyword>
<accession>A0A3N1UUG5</accession>
<reference evidence="5 6" key="1">
    <citation type="submission" date="2018-11" db="EMBL/GenBank/DDBJ databases">
        <title>Genomic Encyclopedia of Type Strains, Phase IV (KMG-IV): sequencing the most valuable type-strain genomes for metagenomic binning, comparative biology and taxonomic classification.</title>
        <authorList>
            <person name="Goeker M."/>
        </authorList>
    </citation>
    <scope>NUCLEOTIDE SEQUENCE [LARGE SCALE GENOMIC DNA]</scope>
    <source>
        <strain evidence="5 6">DSM 22027</strain>
    </source>
</reference>
<dbReference type="Gene3D" id="2.40.420.20">
    <property type="match status" value="1"/>
</dbReference>
<dbReference type="Gene3D" id="1.10.287.470">
    <property type="entry name" value="Helix hairpin bin"/>
    <property type="match status" value="1"/>
</dbReference>
<dbReference type="Gene3D" id="2.40.30.170">
    <property type="match status" value="1"/>
</dbReference>
<evidence type="ECO:0000256" key="1">
    <source>
        <dbReference type="ARBA" id="ARBA00009477"/>
    </source>
</evidence>
<feature type="transmembrane region" description="Helical" evidence="3">
    <location>
        <begin position="7"/>
        <end position="27"/>
    </location>
</feature>
<sequence>MDKRNRLARWGILGVVLVIVVVLGLAVQRAKKRLASAPVWRERPVPMETDTVRRETLAETIRYLARLEPAVQATVSARLTADVTAVLVNEGDRVAKGDLLVTLDDRDLKAEVETLRAKVQALQAKLKAVVALKAAARKDAEYYRLEWKRDQALYEKKGISASAADSSRNRFNTALGRWQSLEAEVRSARREVKAAQAQLTEAETRLSYTRLDAPFDGVVRRRLVDPGDLAKAGVPLLELMDCSEAKLAFDAVQEDMVFLSPEQKLRVQWPEGSTGLPQEIAIRRIFPALEAAKSVRVEADFPWTCDTPLRFGSFVPVEAVVREGTGLSVSRRAVVASAHEGNSMVYVVREGRLKKVPVKVVLATSERVLVQGDLSEGEATAVGEYLQWVRWHEGLLVKVEERP</sequence>
<dbReference type="Pfam" id="PF25973">
    <property type="entry name" value="BSH_CzcB"/>
    <property type="match status" value="1"/>
</dbReference>
<comment type="similarity">
    <text evidence="1">Belongs to the membrane fusion protein (MFP) (TC 8.A.1) family.</text>
</comment>
<evidence type="ECO:0000256" key="3">
    <source>
        <dbReference type="SAM" id="Phobius"/>
    </source>
</evidence>
<dbReference type="PANTHER" id="PTHR30469:SF15">
    <property type="entry name" value="HLYD FAMILY OF SECRETION PROTEINS"/>
    <property type="match status" value="1"/>
</dbReference>
<dbReference type="GO" id="GO:1990281">
    <property type="term" value="C:efflux pump complex"/>
    <property type="evidence" value="ECO:0007669"/>
    <property type="project" value="TreeGrafter"/>
</dbReference>
<keyword evidence="3" id="KW-0812">Transmembrane</keyword>
<feature type="domain" description="CzcB-like barrel-sandwich hybrid" evidence="4">
    <location>
        <begin position="73"/>
        <end position="233"/>
    </location>
</feature>
<keyword evidence="6" id="KW-1185">Reference proteome</keyword>
<dbReference type="GO" id="GO:0015562">
    <property type="term" value="F:efflux transmembrane transporter activity"/>
    <property type="evidence" value="ECO:0007669"/>
    <property type="project" value="TreeGrafter"/>
</dbReference>
<dbReference type="Gene3D" id="2.40.50.100">
    <property type="match status" value="1"/>
</dbReference>
<keyword evidence="3" id="KW-1133">Transmembrane helix</keyword>
<comment type="caution">
    <text evidence="5">The sequence shown here is derived from an EMBL/GenBank/DDBJ whole genome shotgun (WGS) entry which is preliminary data.</text>
</comment>
<dbReference type="RefSeq" id="WP_123290515.1">
    <property type="nucleotide sequence ID" value="NZ_RJVA01000012.1"/>
</dbReference>
<feature type="coiled-coil region" evidence="2">
    <location>
        <begin position="178"/>
        <end position="205"/>
    </location>
</feature>
<keyword evidence="2" id="KW-0175">Coiled coil</keyword>